<accession>A0A4R3MHV8</accession>
<name>A0A4R3MHV8_9HYPH</name>
<organism evidence="1 2">
    <name type="scientific">Tepidamorphus gemmatus</name>
    <dbReference type="NCBI Taxonomy" id="747076"/>
    <lineage>
        <taxon>Bacteria</taxon>
        <taxon>Pseudomonadati</taxon>
        <taxon>Pseudomonadota</taxon>
        <taxon>Alphaproteobacteria</taxon>
        <taxon>Hyphomicrobiales</taxon>
        <taxon>Tepidamorphaceae</taxon>
        <taxon>Tepidamorphus</taxon>
    </lineage>
</organism>
<sequence length="136" mass="14026">MIPTSGLLEGGVQIALGLAMPAVIVETIHFAMLDASDTYVEINRGLPAVHASTWNRVGTADAVGTSAAAGLVEDPAARSVMIGQSSVYAGGAADHGVNDPLAAARLFRNEEAGTTRQHGWLQLHGRSIRPLACDGP</sequence>
<evidence type="ECO:0000313" key="1">
    <source>
        <dbReference type="EMBL" id="TCT11255.1"/>
    </source>
</evidence>
<gene>
    <name evidence="1" type="ORF">EDC22_1048</name>
</gene>
<dbReference type="Proteomes" id="UP000295678">
    <property type="component" value="Unassembled WGS sequence"/>
</dbReference>
<proteinExistence type="predicted"/>
<dbReference type="RefSeq" id="WP_132806026.1">
    <property type="nucleotide sequence ID" value="NZ_SMAK01000004.1"/>
</dbReference>
<protein>
    <submittedName>
        <fullName evidence="1">Uncharacterized protein</fullName>
    </submittedName>
</protein>
<keyword evidence="2" id="KW-1185">Reference proteome</keyword>
<dbReference type="EMBL" id="SMAK01000004">
    <property type="protein sequence ID" value="TCT11255.1"/>
    <property type="molecule type" value="Genomic_DNA"/>
</dbReference>
<evidence type="ECO:0000313" key="2">
    <source>
        <dbReference type="Proteomes" id="UP000295678"/>
    </source>
</evidence>
<comment type="caution">
    <text evidence="1">The sequence shown here is derived from an EMBL/GenBank/DDBJ whole genome shotgun (WGS) entry which is preliminary data.</text>
</comment>
<reference evidence="1 2" key="1">
    <citation type="submission" date="2019-03" db="EMBL/GenBank/DDBJ databases">
        <title>Genomic Encyclopedia of Type Strains, Phase IV (KMG-IV): sequencing the most valuable type-strain genomes for metagenomic binning, comparative biology and taxonomic classification.</title>
        <authorList>
            <person name="Goeker M."/>
        </authorList>
    </citation>
    <scope>NUCLEOTIDE SEQUENCE [LARGE SCALE GENOMIC DNA]</scope>
    <source>
        <strain evidence="1 2">DSM 19345</strain>
    </source>
</reference>
<dbReference type="AlphaFoldDB" id="A0A4R3MHV8"/>